<dbReference type="Proteomes" id="UP000226192">
    <property type="component" value="Unassembled WGS sequence"/>
</dbReference>
<dbReference type="STRING" id="1399860.A0A2C5YGV4"/>
<sequence>MTPPPKSRIAAKQPAGKTVVPVLPLSRVKRPAPSTSITVHAHPPHDATRRPDEANGRLETKAATASSSPARRPDVGDAAQVDNSVGQEADKKGSGPYSVSTPSLNSIAPAAADQPALVASGSTAQTACNGSVAALQSEHSMRRQASEGSSQTPGMDNGCVAEAGPALESVEDANAQTPAPPLLPPPPPYVATPNLGPMPSFPPTNRPPGILGQGDFFTGPQPGPPNGPQHIHQAHLSNGSIHFGAFQDSQSSSPAPPLSAGIPHPPSAISPVAPYGADAAQVANMDAFARPAMGYAVMDSYPPYGASYGPHTPLSFQDAPSPNHLAEDGMFGQLGPGGHGNGETMAASAFRAPDAPNAMLRPLSYHRMMGSLGPQPMVPFPDNGDGLIGYIQQLFGSSDLADCTLELGQLDDGAPLMRIPAHRIILSRSPKLSTLLPVNSQDSIVPTLLVKTDSRWVRSDSLYMAVQRLYGLPLLMGPPPNQTYMGETVQVGSGDQQFDFSLSYAAAGDLLGLGPVVRRGCEVATQLLNWQTVERGLEFALEDLVDYGTHESYRYGDGSRTLLDAVALFVLQNMPPKFELVSGEEELGSDCGYARFPKYAQASAEVGTEAAAKQTPAVQLGRGRRPQQIANIQFGDLSICEDGKCTETGTQRSSNEAQPVQHLVLSRVLLNLPFTYLRIIAESPGPMVSSREARRGAIKQAVKQREARRAGGLEAVLDGRVGDSDAILRALESPTPKSIGRWTALGWREELVHRGNSESLSVKRSWMPVVRQQKRATSQFP</sequence>
<feature type="compositionally biased region" description="Basic and acidic residues" evidence="1">
    <location>
        <begin position="43"/>
        <end position="60"/>
    </location>
</feature>
<reference evidence="2 3" key="1">
    <citation type="submission" date="2017-06" db="EMBL/GenBank/DDBJ databases">
        <title>Ant-infecting Ophiocordyceps genomes reveal a high diversity of potential behavioral manipulation genes and a possible major role for enterotoxins.</title>
        <authorList>
            <person name="De Bekker C."/>
            <person name="Evans H.C."/>
            <person name="Brachmann A."/>
            <person name="Hughes D.P."/>
        </authorList>
    </citation>
    <scope>NUCLEOTIDE SEQUENCE [LARGE SCALE GENOMIC DNA]</scope>
    <source>
        <strain evidence="2 3">Map64</strain>
    </source>
</reference>
<proteinExistence type="predicted"/>
<feature type="compositionally biased region" description="Pro residues" evidence="1">
    <location>
        <begin position="178"/>
        <end position="190"/>
    </location>
</feature>
<feature type="region of interest" description="Disordered" evidence="1">
    <location>
        <begin position="1"/>
        <end position="106"/>
    </location>
</feature>
<feature type="region of interest" description="Disordered" evidence="1">
    <location>
        <begin position="135"/>
        <end position="207"/>
    </location>
</feature>
<comment type="caution">
    <text evidence="2">The sequence shown here is derived from an EMBL/GenBank/DDBJ whole genome shotgun (WGS) entry which is preliminary data.</text>
</comment>
<feature type="compositionally biased region" description="Polar residues" evidence="1">
    <location>
        <begin position="97"/>
        <end position="106"/>
    </location>
</feature>
<gene>
    <name evidence="2" type="ORF">CDD81_6997</name>
</gene>
<evidence type="ECO:0000256" key="1">
    <source>
        <dbReference type="SAM" id="MobiDB-lite"/>
    </source>
</evidence>
<dbReference type="OrthoDB" id="5329403at2759"/>
<keyword evidence="3" id="KW-1185">Reference proteome</keyword>
<accession>A0A2C5YGV4</accession>
<evidence type="ECO:0000313" key="3">
    <source>
        <dbReference type="Proteomes" id="UP000226192"/>
    </source>
</evidence>
<evidence type="ECO:0000313" key="2">
    <source>
        <dbReference type="EMBL" id="PHH66522.1"/>
    </source>
</evidence>
<dbReference type="AlphaFoldDB" id="A0A2C5YGV4"/>
<evidence type="ECO:0008006" key="4">
    <source>
        <dbReference type="Google" id="ProtNLM"/>
    </source>
</evidence>
<organism evidence="2 3">
    <name type="scientific">Ophiocordyceps australis</name>
    <dbReference type="NCBI Taxonomy" id="1399860"/>
    <lineage>
        <taxon>Eukaryota</taxon>
        <taxon>Fungi</taxon>
        <taxon>Dikarya</taxon>
        <taxon>Ascomycota</taxon>
        <taxon>Pezizomycotina</taxon>
        <taxon>Sordariomycetes</taxon>
        <taxon>Hypocreomycetidae</taxon>
        <taxon>Hypocreales</taxon>
        <taxon>Ophiocordycipitaceae</taxon>
        <taxon>Ophiocordyceps</taxon>
    </lineage>
</organism>
<protein>
    <recommendedName>
        <fullName evidence="4">BTB domain-containing protein</fullName>
    </recommendedName>
</protein>
<dbReference type="EMBL" id="NJET01000007">
    <property type="protein sequence ID" value="PHH66522.1"/>
    <property type="molecule type" value="Genomic_DNA"/>
</dbReference>
<name>A0A2C5YGV4_9HYPO</name>
<feature type="region of interest" description="Disordered" evidence="1">
    <location>
        <begin position="245"/>
        <end position="265"/>
    </location>
</feature>